<dbReference type="EMBL" id="JASBNA010000043">
    <property type="protein sequence ID" value="KAK7681129.1"/>
    <property type="molecule type" value="Genomic_DNA"/>
</dbReference>
<dbReference type="GO" id="GO:0005975">
    <property type="term" value="P:carbohydrate metabolic process"/>
    <property type="evidence" value="ECO:0007669"/>
    <property type="project" value="UniProtKB-ARBA"/>
</dbReference>
<dbReference type="AlphaFoldDB" id="A0AAW0FSC2"/>
<gene>
    <name evidence="7" type="ORF">QCA50_015744</name>
</gene>
<dbReference type="InterPro" id="IPR036291">
    <property type="entry name" value="NAD(P)-bd_dom_sf"/>
</dbReference>
<dbReference type="InterPro" id="IPR020904">
    <property type="entry name" value="Sc_DH/Rdtase_CS"/>
</dbReference>
<evidence type="ECO:0000313" key="8">
    <source>
        <dbReference type="Proteomes" id="UP001385951"/>
    </source>
</evidence>
<name>A0AAW0FSC2_9APHY</name>
<evidence type="ECO:0000256" key="5">
    <source>
        <dbReference type="ARBA" id="ARBA00066831"/>
    </source>
</evidence>
<evidence type="ECO:0000256" key="1">
    <source>
        <dbReference type="ARBA" id="ARBA00006484"/>
    </source>
</evidence>
<dbReference type="GO" id="GO:0047038">
    <property type="term" value="F:D-arabinitol 2-dehydrogenase activity"/>
    <property type="evidence" value="ECO:0007669"/>
    <property type="project" value="UniProtKB-EC"/>
</dbReference>
<dbReference type="FunFam" id="3.40.50.720:FF:000240">
    <property type="entry name" value="SDR family oxidoreductase"/>
    <property type="match status" value="1"/>
</dbReference>
<comment type="caution">
    <text evidence="7">The sequence shown here is derived from an EMBL/GenBank/DDBJ whole genome shotgun (WGS) entry which is preliminary data.</text>
</comment>
<sequence length="304" mass="32609">MFPNIDCIPSVISCCYQRLKPVAINTILFPLDSTRLGVGLDGRLVIITGGSGGLASVVSRALLAQGADVALIDMNLERTKQAAKDLAAWGEETLKGRSDQPAGQVSAWSCNIGDSESVETTFSAINEQHGKIADVLINSAGYCENFPAEDYPAPNAEGILKVNGLGAFYVSQAFARPLIANNQKGSIILVGSMSGTIVNDPQPQSMYNMSKAGVIHLVRSLACEWAKYNIRVNTLSPGYILTPLTRNVISGHSEMKDAWESKIPMKRMAEPKEFVGSILYLASDSASSYTTGHNLVVDGGYECW</sequence>
<dbReference type="Proteomes" id="UP001385951">
    <property type="component" value="Unassembled WGS sequence"/>
</dbReference>
<evidence type="ECO:0000256" key="2">
    <source>
        <dbReference type="ARBA" id="ARBA00022857"/>
    </source>
</evidence>
<comment type="similarity">
    <text evidence="1">Belongs to the short-chain dehydrogenases/reductases (SDR) family.</text>
</comment>
<keyword evidence="8" id="KW-1185">Reference proteome</keyword>
<dbReference type="InterPro" id="IPR002347">
    <property type="entry name" value="SDR_fam"/>
</dbReference>
<reference evidence="7 8" key="1">
    <citation type="submission" date="2022-09" db="EMBL/GenBank/DDBJ databases">
        <authorList>
            <person name="Palmer J.M."/>
        </authorList>
    </citation>
    <scope>NUCLEOTIDE SEQUENCE [LARGE SCALE GENOMIC DNA]</scope>
    <source>
        <strain evidence="7 8">DSM 7382</strain>
    </source>
</reference>
<evidence type="ECO:0000256" key="4">
    <source>
        <dbReference type="ARBA" id="ARBA00060719"/>
    </source>
</evidence>
<dbReference type="PANTHER" id="PTHR42760:SF115">
    <property type="entry name" value="3-OXOACYL-[ACYL-CARRIER-PROTEIN] REDUCTASE FABG"/>
    <property type="match status" value="1"/>
</dbReference>
<dbReference type="Pfam" id="PF13561">
    <property type="entry name" value="adh_short_C2"/>
    <property type="match status" value="1"/>
</dbReference>
<proteinExistence type="inferred from homology"/>
<organism evidence="7 8">
    <name type="scientific">Cerrena zonata</name>
    <dbReference type="NCBI Taxonomy" id="2478898"/>
    <lineage>
        <taxon>Eukaryota</taxon>
        <taxon>Fungi</taxon>
        <taxon>Dikarya</taxon>
        <taxon>Basidiomycota</taxon>
        <taxon>Agaricomycotina</taxon>
        <taxon>Agaricomycetes</taxon>
        <taxon>Polyporales</taxon>
        <taxon>Cerrenaceae</taxon>
        <taxon>Cerrena</taxon>
    </lineage>
</organism>
<dbReference type="Gene3D" id="3.40.50.720">
    <property type="entry name" value="NAD(P)-binding Rossmann-like Domain"/>
    <property type="match status" value="1"/>
</dbReference>
<dbReference type="PANTHER" id="PTHR42760">
    <property type="entry name" value="SHORT-CHAIN DEHYDROGENASES/REDUCTASES FAMILY MEMBER"/>
    <property type="match status" value="1"/>
</dbReference>
<dbReference type="SUPFAM" id="SSF51735">
    <property type="entry name" value="NAD(P)-binding Rossmann-fold domains"/>
    <property type="match status" value="1"/>
</dbReference>
<dbReference type="PRINTS" id="PR00081">
    <property type="entry name" value="GDHRDH"/>
</dbReference>
<comment type="pathway">
    <text evidence="4">Carbohydrate metabolism; D-arabinitol metabolism.</text>
</comment>
<dbReference type="PRINTS" id="PR00080">
    <property type="entry name" value="SDRFAMILY"/>
</dbReference>
<dbReference type="PROSITE" id="PS00061">
    <property type="entry name" value="ADH_SHORT"/>
    <property type="match status" value="1"/>
</dbReference>
<evidence type="ECO:0000256" key="3">
    <source>
        <dbReference type="ARBA" id="ARBA00023002"/>
    </source>
</evidence>
<keyword evidence="3" id="KW-0560">Oxidoreductase</keyword>
<keyword evidence="2" id="KW-0521">NADP</keyword>
<evidence type="ECO:0000313" key="7">
    <source>
        <dbReference type="EMBL" id="KAK7681129.1"/>
    </source>
</evidence>
<accession>A0AAW0FSC2</accession>
<dbReference type="EC" id="1.1.1.250" evidence="5"/>
<evidence type="ECO:0000256" key="6">
    <source>
        <dbReference type="ARBA" id="ARBA00070881"/>
    </source>
</evidence>
<protein>
    <recommendedName>
        <fullName evidence="6">D-arabinitol 2-dehydrogenase [ribulose-forming]</fullName>
        <ecNumber evidence="5">1.1.1.250</ecNumber>
    </recommendedName>
</protein>